<dbReference type="InterPro" id="IPR001296">
    <property type="entry name" value="Glyco_trans_1"/>
</dbReference>
<evidence type="ECO:0000259" key="2">
    <source>
        <dbReference type="Pfam" id="PF00534"/>
    </source>
</evidence>
<dbReference type="OrthoDB" id="1395864at2"/>
<comment type="caution">
    <text evidence="3">The sequence shown here is derived from an EMBL/GenBank/DDBJ whole genome shotgun (WGS) entry which is preliminary data.</text>
</comment>
<dbReference type="SUPFAM" id="SSF53756">
    <property type="entry name" value="UDP-Glycosyltransferase/glycogen phosphorylase"/>
    <property type="match status" value="1"/>
</dbReference>
<reference evidence="3 4" key="1">
    <citation type="submission" date="2018-10" db="EMBL/GenBank/DDBJ databases">
        <title>Dokdonia luteus sp. nov., isolated from sea water.</title>
        <authorList>
            <person name="Zhou L.Y."/>
            <person name="Du Z.J."/>
        </authorList>
    </citation>
    <scope>NUCLEOTIDE SEQUENCE [LARGE SCALE GENOMIC DNA]</scope>
    <source>
        <strain evidence="3 4">SH27</strain>
    </source>
</reference>
<dbReference type="AlphaFoldDB" id="A0A3M0GJD1"/>
<organism evidence="3 4">
    <name type="scientific">Dokdonia sinensis</name>
    <dbReference type="NCBI Taxonomy" id="2479847"/>
    <lineage>
        <taxon>Bacteria</taxon>
        <taxon>Pseudomonadati</taxon>
        <taxon>Bacteroidota</taxon>
        <taxon>Flavobacteriia</taxon>
        <taxon>Flavobacteriales</taxon>
        <taxon>Flavobacteriaceae</taxon>
        <taxon>Dokdonia</taxon>
    </lineage>
</organism>
<keyword evidence="1" id="KW-1133">Transmembrane helix</keyword>
<protein>
    <submittedName>
        <fullName evidence="3">Glycosyltransferase family 1 protein</fullName>
    </submittedName>
</protein>
<sequence>MRFLVISDAPILRKGEEYVAYAPYVKEMDLWLKFVDQATFVCPTRYKKGLLTSGFNHQNILVKGLRRLEFHNFISAIVSIVTIPFQVIILFNQMLKADHIHLRAPGNLTLLGCFVQMLFPHKKKTAKYAGNWDPNSKQPLSYRMQKWLLANTFLTRNMQVLVYGEWEGMTKNIKPFFTASYFNSDKEIIIKKDFNTSLRAVYAGTMGANKRPLETVKLVEKLRHRGIDISLDMFGDGPLKDDIEQFCKESNLQEHIKLLGNQPAEVVKEAYKNAHFVLLLSQSEGWPKVIAEGMFWGAVPIATSVSCVPWMLGYGERGILIDDLQRIDLDKIKQSLNDISHLSEMSKKAIGWSRQYTMDTFAIEIKKLLS</sequence>
<keyword evidence="3" id="KW-0808">Transferase</keyword>
<dbReference type="PANTHER" id="PTHR12526">
    <property type="entry name" value="GLYCOSYLTRANSFERASE"/>
    <property type="match status" value="1"/>
</dbReference>
<feature type="transmembrane region" description="Helical" evidence="1">
    <location>
        <begin position="73"/>
        <end position="94"/>
    </location>
</feature>
<accession>A0A3M0GJD1</accession>
<dbReference type="Gene3D" id="3.40.50.2000">
    <property type="entry name" value="Glycogen Phosphorylase B"/>
    <property type="match status" value="2"/>
</dbReference>
<keyword evidence="4" id="KW-1185">Reference proteome</keyword>
<dbReference type="RefSeq" id="WP_121917884.1">
    <property type="nucleotide sequence ID" value="NZ_REFV01000011.1"/>
</dbReference>
<gene>
    <name evidence="3" type="ORF">EAX61_11715</name>
</gene>
<keyword evidence="1" id="KW-0472">Membrane</keyword>
<evidence type="ECO:0000256" key="1">
    <source>
        <dbReference type="SAM" id="Phobius"/>
    </source>
</evidence>
<name>A0A3M0GJD1_9FLAO</name>
<dbReference type="PANTHER" id="PTHR12526:SF630">
    <property type="entry name" value="GLYCOSYLTRANSFERASE"/>
    <property type="match status" value="1"/>
</dbReference>
<keyword evidence="1" id="KW-0812">Transmembrane</keyword>
<evidence type="ECO:0000313" key="3">
    <source>
        <dbReference type="EMBL" id="RMB57406.1"/>
    </source>
</evidence>
<dbReference type="GO" id="GO:0016757">
    <property type="term" value="F:glycosyltransferase activity"/>
    <property type="evidence" value="ECO:0007669"/>
    <property type="project" value="InterPro"/>
</dbReference>
<dbReference type="Pfam" id="PF00534">
    <property type="entry name" value="Glycos_transf_1"/>
    <property type="match status" value="1"/>
</dbReference>
<dbReference type="CDD" id="cd03801">
    <property type="entry name" value="GT4_PimA-like"/>
    <property type="match status" value="1"/>
</dbReference>
<dbReference type="Proteomes" id="UP000281985">
    <property type="component" value="Unassembled WGS sequence"/>
</dbReference>
<proteinExistence type="predicted"/>
<dbReference type="EMBL" id="REFV01000011">
    <property type="protein sequence ID" value="RMB57406.1"/>
    <property type="molecule type" value="Genomic_DNA"/>
</dbReference>
<feature type="domain" description="Glycosyl transferase family 1" evidence="2">
    <location>
        <begin position="195"/>
        <end position="349"/>
    </location>
</feature>
<evidence type="ECO:0000313" key="4">
    <source>
        <dbReference type="Proteomes" id="UP000281985"/>
    </source>
</evidence>